<evidence type="ECO:0000313" key="2">
    <source>
        <dbReference type="EMBL" id="OGK01243.1"/>
    </source>
</evidence>
<reference evidence="2 3" key="1">
    <citation type="journal article" date="2016" name="Nat. Commun.">
        <title>Thousands of microbial genomes shed light on interconnected biogeochemical processes in an aquifer system.</title>
        <authorList>
            <person name="Anantharaman K."/>
            <person name="Brown C.T."/>
            <person name="Hug L.A."/>
            <person name="Sharon I."/>
            <person name="Castelle C.J."/>
            <person name="Probst A.J."/>
            <person name="Thomas B.C."/>
            <person name="Singh A."/>
            <person name="Wilkins M.J."/>
            <person name="Karaoz U."/>
            <person name="Brodie E.L."/>
            <person name="Williams K.H."/>
            <person name="Hubbard S.S."/>
            <person name="Banfield J.F."/>
        </authorList>
    </citation>
    <scope>NUCLEOTIDE SEQUENCE [LARGE SCALE GENOMIC DNA]</scope>
</reference>
<dbReference type="SUPFAM" id="SSF49299">
    <property type="entry name" value="PKD domain"/>
    <property type="match status" value="1"/>
</dbReference>
<dbReference type="InterPro" id="IPR008969">
    <property type="entry name" value="CarboxyPept-like_regulatory"/>
</dbReference>
<sequence length="1694" mass="179393">MRPKLFSRYRLIGLSALILAIAVLLFFLSCTKEARPTSPVDVSDVGQLLTKSSISGTVHDKNGLPLAGVAVITDTLGYAGFTDSSGNYFIPRVRTGVYDLQFVRYKYLDTVYRNIEVGVDQQVEVDPVALSYFACKITGKVMAGGVAKRGAGVGVANQSVTAFTNLNGDFTLTDVDPSGRTVIAVLGETGFGEIDTIMQPGDSLYIVINLDMAGGSVSGTLYDASGNTVANTVVQAFDTSLQVFTDSLGVFVLDNIPSGQPVEVLSGLYSGIAGLTVSEGSQLTGLELKPLPVVSQDGVIIGYRYYVVPLSSGAIKSAAGQGSRKSMAASDFPVEARIFSGADKISCFIWDLNNDNVWDTLSNSPMMVIPQGPDSQVVGYGVVTLSGDTVAKAFITIKRVSDRPVVVLANQPISIAPRDLAMLAGKAICLSGGIRSYAWDFDGDGVFDWTRPDIGTVIHRYFTSGTYTAIFKVVSASGVVVLDTIQVLVLGAPVTLPQGTLLPPEIIAPLANDTVPAIFTLRWNSSSAGASYNVLINSFSPPESVFTMVVSDTECAIAGLQGGMRYFVQIEAILDDSVSKSLSRSIVIGDKPLFMAGSYVPTDTVTDDSVTLSWQAVNPMAGAMTYAVYFGTDMPPSLVDFNVQNASLKVKPTGGWIDGIEYYWQVEARNSADTAMSPVLQFVHQTSLSNDAFLVGLTISTGTLSPAFDSSVSAYSDTVSNSVANITVTPQAHHIEATITVNGTAVLSGNAAPAIALPVGDTTITVQVTAANGITQATYTIIVHRKSLDVALDSLIPSAGVFDPVFNVGVMTYADTVPWETDSIKLIPYVRHAGASLTVNGIPVISGNTSPNIGLVQGDNSIIVAVVAEDTAGHAIYTVTVTRNKSTDAGLANLLVSAGTLGPVFDTATLAYVDTVPNNVDSINVTPLVRQDSALMTVNSVPIVSGSPSANLPLLVGNNTITISVTSWDAAVNRSYIITVYRRLSTDAALLNLAISAGALSPAFDSTVLQYTDTLQNVDSTCSVTPFTNYTAATVTVNGIGVVSDNPSQAISLPVGNSVIMVRVLAEDTTIQRNYVIDIHRKSRDAFLSDLNITAGTLAPVFTTDLFAYVDTVDDTVTSVRLTPTAQQANATIFVNSVPVLSGNASAVLPIITGDNLYTIEVFAEDTTDGGVPDTAVHKTYTVSVTRLPSSNARLAGLTLSDGTLSPVFDSDTVLYNVTVASGVDSISVTATVEHDSARLMINDVAAVSGAATQNYPLVYGSNTACVLIEVMAEYSEMTCFYQISVYRQPVQPVLSSLADTVIEPGGFFNMLYLDGIYTDPDVTDVHQITWVCSLWSGFGATQGITAFLDTGVSFPAIAFNAPVGAGPWYGRDTVRIIAQDAFGLSDTATMVYAMAGSRQINTGSAYSFNSLAFPSYDIGYAGGGMGEIWKTSDHGLSWSIQSSGEVMDIQSVFFLDSLRGWFVTTAGHCRRTVDGGLNWLPADSAIPTQEALNDVHFCDSLHGYAVGEYIGLNKMIFRTSDGTHWQVADDSNRIMMTMNGVWAFSPDTAIMVGNAAMIWRTVNGGVDWTFINSGATGENLMSVFFIGDTGWIVGQAGYYSKSVDRGLTWVRSSFTGFGLTSVHFSDTQNGWCSGWNGNTAILYRTSDGGASWTGVPSFSNQVRSVVGFGAYDVIGSYTGGVQRYMVQLNPTYP</sequence>
<protein>
    <recommendedName>
        <fullName evidence="1">Cadherin-like beta-sandwich-like domain-containing protein</fullName>
    </recommendedName>
</protein>
<dbReference type="PROSITE" id="PS51257">
    <property type="entry name" value="PROKAR_LIPOPROTEIN"/>
    <property type="match status" value="1"/>
</dbReference>
<gene>
    <name evidence="2" type="ORF">A2519_22580</name>
</gene>
<feature type="domain" description="Cadherin-like beta-sandwich-like" evidence="1">
    <location>
        <begin position="1201"/>
        <end position="1289"/>
    </location>
</feature>
<feature type="domain" description="Cadherin-like beta-sandwich-like" evidence="1">
    <location>
        <begin position="703"/>
        <end position="786"/>
    </location>
</feature>
<dbReference type="PANTHER" id="PTHR47199:SF2">
    <property type="entry name" value="PHOTOSYSTEM II STABILITY_ASSEMBLY FACTOR HCF136, CHLOROPLASTIC"/>
    <property type="match status" value="1"/>
</dbReference>
<dbReference type="InterPro" id="IPR036116">
    <property type="entry name" value="FN3_sf"/>
</dbReference>
<dbReference type="InterPro" id="IPR035986">
    <property type="entry name" value="PKD_dom_sf"/>
</dbReference>
<dbReference type="Pfam" id="PF12733">
    <property type="entry name" value="Cadherin-like"/>
    <property type="match status" value="6"/>
</dbReference>
<proteinExistence type="predicted"/>
<organism evidence="2 3">
    <name type="scientific">Candidatus Raymondbacteria bacterium RIFOXYD12_FULL_49_13</name>
    <dbReference type="NCBI Taxonomy" id="1817890"/>
    <lineage>
        <taxon>Bacteria</taxon>
        <taxon>Raymondiibacteriota</taxon>
    </lineage>
</organism>
<dbReference type="Pfam" id="PF13620">
    <property type="entry name" value="CarboxypepD_reg"/>
    <property type="match status" value="1"/>
</dbReference>
<feature type="domain" description="Cadherin-like beta-sandwich-like" evidence="1">
    <location>
        <begin position="993"/>
        <end position="1082"/>
    </location>
</feature>
<evidence type="ECO:0000259" key="1">
    <source>
        <dbReference type="Pfam" id="PF12733"/>
    </source>
</evidence>
<dbReference type="PANTHER" id="PTHR47199">
    <property type="entry name" value="PHOTOSYSTEM II STABILITY/ASSEMBLY FACTOR HCF136, CHLOROPLASTIC"/>
    <property type="match status" value="1"/>
</dbReference>
<dbReference type="InterPro" id="IPR013783">
    <property type="entry name" value="Ig-like_fold"/>
</dbReference>
<dbReference type="Proteomes" id="UP000179243">
    <property type="component" value="Unassembled WGS sequence"/>
</dbReference>
<dbReference type="InterPro" id="IPR025883">
    <property type="entry name" value="Cadherin-like_domain"/>
</dbReference>
<dbReference type="SUPFAM" id="SSF49265">
    <property type="entry name" value="Fibronectin type III"/>
    <property type="match status" value="1"/>
</dbReference>
<dbReference type="InterPro" id="IPR015943">
    <property type="entry name" value="WD40/YVTN_repeat-like_dom_sf"/>
</dbReference>
<feature type="domain" description="Cadherin-like beta-sandwich-like" evidence="1">
    <location>
        <begin position="896"/>
        <end position="983"/>
    </location>
</feature>
<dbReference type="SUPFAM" id="SSF49452">
    <property type="entry name" value="Starch-binding domain-like"/>
    <property type="match status" value="1"/>
</dbReference>
<dbReference type="EMBL" id="MFYX01000129">
    <property type="protein sequence ID" value="OGK01243.1"/>
    <property type="molecule type" value="Genomic_DNA"/>
</dbReference>
<feature type="domain" description="Cadherin-like beta-sandwich-like" evidence="1">
    <location>
        <begin position="1088"/>
        <end position="1187"/>
    </location>
</feature>
<feature type="domain" description="Cadherin-like beta-sandwich-like" evidence="1">
    <location>
        <begin position="804"/>
        <end position="883"/>
    </location>
</feature>
<dbReference type="Gene3D" id="2.60.40.1120">
    <property type="entry name" value="Carboxypeptidase-like, regulatory domain"/>
    <property type="match status" value="1"/>
</dbReference>
<evidence type="ECO:0000313" key="3">
    <source>
        <dbReference type="Proteomes" id="UP000179243"/>
    </source>
</evidence>
<dbReference type="SUPFAM" id="SSF110296">
    <property type="entry name" value="Oligoxyloglucan reducing end-specific cellobiohydrolase"/>
    <property type="match status" value="1"/>
</dbReference>
<accession>A0A1F7F3V9</accession>
<dbReference type="Gene3D" id="2.130.10.10">
    <property type="entry name" value="YVTN repeat-like/Quinoprotein amine dehydrogenase"/>
    <property type="match status" value="1"/>
</dbReference>
<name>A0A1F7F3V9_UNCRA</name>
<dbReference type="InterPro" id="IPR013784">
    <property type="entry name" value="Carb-bd-like_fold"/>
</dbReference>
<dbReference type="SUPFAM" id="SSF49464">
    <property type="entry name" value="Carboxypeptidase regulatory domain-like"/>
    <property type="match status" value="2"/>
</dbReference>
<dbReference type="GO" id="GO:0030246">
    <property type="term" value="F:carbohydrate binding"/>
    <property type="evidence" value="ECO:0007669"/>
    <property type="project" value="InterPro"/>
</dbReference>
<comment type="caution">
    <text evidence="2">The sequence shown here is derived from an EMBL/GenBank/DDBJ whole genome shotgun (WGS) entry which is preliminary data.</text>
</comment>
<dbReference type="Gene3D" id="2.60.40.10">
    <property type="entry name" value="Immunoglobulins"/>
    <property type="match status" value="2"/>
</dbReference>